<keyword evidence="9" id="KW-1185">Reference proteome</keyword>
<dbReference type="EC" id="2.3.1.-" evidence="8"/>
<organism evidence="8 9">
    <name type="scientific">Afipia carboxydohydrogena</name>
    <name type="common">Pseudomonas carboxydohydrogena</name>
    <dbReference type="NCBI Taxonomy" id="290"/>
    <lineage>
        <taxon>Bacteria</taxon>
        <taxon>Pseudomonadati</taxon>
        <taxon>Pseudomonadota</taxon>
        <taxon>Alphaproteobacteria</taxon>
        <taxon>Hyphomicrobiales</taxon>
        <taxon>Nitrobacteraceae</taxon>
        <taxon>Afipia</taxon>
    </lineage>
</organism>
<reference evidence="8 9" key="1">
    <citation type="submission" date="2022-11" db="EMBL/GenBank/DDBJ databases">
        <authorList>
            <person name="Siebert D."/>
            <person name="Busche T."/>
            <person name="Saydam E."/>
            <person name="Kalinowski J."/>
            <person name="Ruckert C."/>
            <person name="Blombach B."/>
        </authorList>
    </citation>
    <scope>NUCLEOTIDE SEQUENCE [LARGE SCALE GENOMIC DNA]</scope>
    <source>
        <strain evidence="8 9">DSM 1083</strain>
    </source>
</reference>
<proteinExistence type="inferred from homology"/>
<dbReference type="PANTHER" id="PTHR36174:SF1">
    <property type="entry name" value="LIPID II:GLYCINE GLYCYLTRANSFERASE"/>
    <property type="match status" value="1"/>
</dbReference>
<evidence type="ECO:0000313" key="9">
    <source>
        <dbReference type="Proteomes" id="UP001213907"/>
    </source>
</evidence>
<evidence type="ECO:0000256" key="4">
    <source>
        <dbReference type="ARBA" id="ARBA00022984"/>
    </source>
</evidence>
<keyword evidence="3" id="KW-0133">Cell shape</keyword>
<sequence>MRAAAIEQPSSSHNAVDDLHLQVDCLSDADWHAALAKFSDIHYEQSALFGAGQRGETSSHLLATENGEPVFGARVGIYSVPVLNRGLALVRFGPFWRRAGEPIDRERYKAAIQALIDEYCTRRKLYLIVRPRAHPDVYPIEAEVLTEIGLYPGETTELARYVVDSSLGEDEQRKSLGQQWRRNLKAALANNLEIRIGRSEDDVARFQSVYAEMVDRKHLVYPGINLVDLMPQLTNLPDAMRMRVALAYHEGKPVAGLAFAVNGDVGYYVFGASNDTATELKAGYALQWSVLNWLRENSNVKWYELGGPGDPGIKQFKKGFAGKRGMLLPIQEFHYCPDMVARGVVTMLFVARNMRNTVQRWRRGN</sequence>
<dbReference type="InterPro" id="IPR050644">
    <property type="entry name" value="PG_Glycine_Bridge_Synth"/>
</dbReference>
<dbReference type="SUPFAM" id="SSF55729">
    <property type="entry name" value="Acyl-CoA N-acyltransferases (Nat)"/>
    <property type="match status" value="1"/>
</dbReference>
<evidence type="ECO:0000256" key="3">
    <source>
        <dbReference type="ARBA" id="ARBA00022960"/>
    </source>
</evidence>
<dbReference type="Proteomes" id="UP001213907">
    <property type="component" value="Chromosome"/>
</dbReference>
<evidence type="ECO:0000256" key="2">
    <source>
        <dbReference type="ARBA" id="ARBA00022679"/>
    </source>
</evidence>
<keyword evidence="5 8" id="KW-0012">Acyltransferase</keyword>
<dbReference type="InterPro" id="IPR003447">
    <property type="entry name" value="FEMABX"/>
</dbReference>
<keyword evidence="4" id="KW-0573">Peptidoglycan synthesis</keyword>
<dbReference type="PANTHER" id="PTHR36174">
    <property type="entry name" value="LIPID II:GLYCINE GLYCYLTRANSFERASE"/>
    <property type="match status" value="1"/>
</dbReference>
<accession>A0ABY8BS98</accession>
<dbReference type="InterPro" id="IPR038740">
    <property type="entry name" value="BioF2-like_GNAT_dom"/>
</dbReference>
<protein>
    <submittedName>
        <fullName evidence="8">GNAT family N-acetyltransferase</fullName>
        <ecNumber evidence="8">2.3.1.-</ecNumber>
    </submittedName>
</protein>
<keyword evidence="2 8" id="KW-0808">Transferase</keyword>
<keyword evidence="6" id="KW-0961">Cell wall biogenesis/degradation</keyword>
<name>A0ABY8BS98_AFICR</name>
<evidence type="ECO:0000256" key="1">
    <source>
        <dbReference type="ARBA" id="ARBA00009943"/>
    </source>
</evidence>
<dbReference type="PROSITE" id="PS51191">
    <property type="entry name" value="FEMABX"/>
    <property type="match status" value="1"/>
</dbReference>
<dbReference type="InterPro" id="IPR016181">
    <property type="entry name" value="Acyl_CoA_acyltransferase"/>
</dbReference>
<dbReference type="GO" id="GO:0016746">
    <property type="term" value="F:acyltransferase activity"/>
    <property type="evidence" value="ECO:0007669"/>
    <property type="project" value="UniProtKB-KW"/>
</dbReference>
<dbReference type="EMBL" id="CP113162">
    <property type="protein sequence ID" value="WEF52883.1"/>
    <property type="molecule type" value="Genomic_DNA"/>
</dbReference>
<gene>
    <name evidence="8" type="ORF">AFIC_001391</name>
</gene>
<evidence type="ECO:0000259" key="7">
    <source>
        <dbReference type="Pfam" id="PF13480"/>
    </source>
</evidence>
<comment type="similarity">
    <text evidence="1">Belongs to the FemABX family.</text>
</comment>
<dbReference type="Gene3D" id="3.40.630.30">
    <property type="match status" value="1"/>
</dbReference>
<evidence type="ECO:0000256" key="5">
    <source>
        <dbReference type="ARBA" id="ARBA00023315"/>
    </source>
</evidence>
<dbReference type="Pfam" id="PF13480">
    <property type="entry name" value="Acetyltransf_6"/>
    <property type="match status" value="1"/>
</dbReference>
<dbReference type="RefSeq" id="WP_275248399.1">
    <property type="nucleotide sequence ID" value="NZ_BAABDX010000001.1"/>
</dbReference>
<feature type="domain" description="BioF2-like acetyltransferase" evidence="7">
    <location>
        <begin position="174"/>
        <end position="310"/>
    </location>
</feature>
<evidence type="ECO:0000313" key="8">
    <source>
        <dbReference type="EMBL" id="WEF52883.1"/>
    </source>
</evidence>
<evidence type="ECO:0000256" key="6">
    <source>
        <dbReference type="ARBA" id="ARBA00023316"/>
    </source>
</evidence>